<evidence type="ECO:0000313" key="2">
    <source>
        <dbReference type="EMBL" id="JAP89654.1"/>
    </source>
</evidence>
<gene>
    <name evidence="2" type="ORF">TPC1_30851</name>
</gene>
<sequence>MQLVISFMKTCTLRNLTLYKSIFDDFEPKIAQQDGFDTGNIKIECNDDAYCNQSLYVISKGSDKYVAGICFYQKINGDDSDCAQGQYTPYLYDISRTITFNFDQSESYPVSIPTSLNAFYCKGDYSTEPEEIEPIVIVEVPEQLSMNVIIGIMFAIVFFLIALGTVLVVAMFVTKKRKYKKVILARKLNQNTPIEDQSQNFSSNISVIKEILPQFDENEVLQ</sequence>
<proteinExistence type="predicted"/>
<evidence type="ECO:0008006" key="3">
    <source>
        <dbReference type="Google" id="ProtNLM"/>
    </source>
</evidence>
<protein>
    <recommendedName>
        <fullName evidence="3">Transmembrane protein</fullName>
    </recommendedName>
</protein>
<keyword evidence="1" id="KW-0812">Transmembrane</keyword>
<organism evidence="2">
    <name type="scientific">Trepomonas sp. PC1</name>
    <dbReference type="NCBI Taxonomy" id="1076344"/>
    <lineage>
        <taxon>Eukaryota</taxon>
        <taxon>Metamonada</taxon>
        <taxon>Diplomonadida</taxon>
        <taxon>Hexamitidae</taxon>
        <taxon>Hexamitinae</taxon>
        <taxon>Trepomonas</taxon>
    </lineage>
</organism>
<accession>A0A146K1F3</accession>
<feature type="transmembrane region" description="Helical" evidence="1">
    <location>
        <begin position="148"/>
        <end position="173"/>
    </location>
</feature>
<keyword evidence="1" id="KW-1133">Transmembrane helix</keyword>
<keyword evidence="1" id="KW-0472">Membrane</keyword>
<evidence type="ECO:0000256" key="1">
    <source>
        <dbReference type="SAM" id="Phobius"/>
    </source>
</evidence>
<dbReference type="AlphaFoldDB" id="A0A146K1F3"/>
<name>A0A146K1F3_9EUKA</name>
<dbReference type="EMBL" id="GDID01006952">
    <property type="protein sequence ID" value="JAP89654.1"/>
    <property type="molecule type" value="Transcribed_RNA"/>
</dbReference>
<reference evidence="2" key="1">
    <citation type="submission" date="2015-07" db="EMBL/GenBank/DDBJ databases">
        <title>Adaptation to a free-living lifestyle via gene acquisitions in the diplomonad Trepomonas sp. PC1.</title>
        <authorList>
            <person name="Xu F."/>
            <person name="Jerlstrom-Hultqvist J."/>
            <person name="Kolisko M."/>
            <person name="Simpson A.G.B."/>
            <person name="Roger A.J."/>
            <person name="Svard S.G."/>
            <person name="Andersson J.O."/>
        </authorList>
    </citation>
    <scope>NUCLEOTIDE SEQUENCE</scope>
    <source>
        <strain evidence="2">PC1</strain>
    </source>
</reference>